<dbReference type="InterPro" id="IPR036397">
    <property type="entry name" value="RNaseH_sf"/>
</dbReference>
<feature type="domain" description="Reverse transcriptase" evidence="7">
    <location>
        <begin position="50"/>
        <end position="262"/>
    </location>
</feature>
<dbReference type="InterPro" id="IPR043502">
    <property type="entry name" value="DNA/RNA_pol_sf"/>
</dbReference>
<dbReference type="PANTHER" id="PTHR37984">
    <property type="entry name" value="PROTEIN CBG26694"/>
    <property type="match status" value="1"/>
</dbReference>
<keyword evidence="5" id="KW-0378">Hydrolase</keyword>
<reference evidence="9 10" key="1">
    <citation type="submission" date="2020-06" db="EMBL/GenBank/DDBJ databases">
        <title>Transcriptomic and genomic resources for Thalictrum thalictroides and T. hernandezii: Facilitating candidate gene discovery in an emerging model plant lineage.</title>
        <authorList>
            <person name="Arias T."/>
            <person name="Riano-Pachon D.M."/>
            <person name="Di Stilio V.S."/>
        </authorList>
    </citation>
    <scope>NUCLEOTIDE SEQUENCE [LARGE SCALE GENOMIC DNA]</scope>
    <source>
        <strain evidence="10">cv. WT478/WT964</strain>
        <tissue evidence="9">Leaves</tissue>
    </source>
</reference>
<keyword evidence="6" id="KW-0695">RNA-directed DNA polymerase</keyword>
<dbReference type="PROSITE" id="PS50878">
    <property type="entry name" value="RT_POL"/>
    <property type="match status" value="1"/>
</dbReference>
<dbReference type="PROSITE" id="PS50994">
    <property type="entry name" value="INTEGRASE"/>
    <property type="match status" value="1"/>
</dbReference>
<dbReference type="OrthoDB" id="1417174at2759"/>
<dbReference type="AlphaFoldDB" id="A0A7J6UZH4"/>
<evidence type="ECO:0000256" key="1">
    <source>
        <dbReference type="ARBA" id="ARBA00022679"/>
    </source>
</evidence>
<dbReference type="SUPFAM" id="SSF56672">
    <property type="entry name" value="DNA/RNA polymerases"/>
    <property type="match status" value="1"/>
</dbReference>
<dbReference type="InterPro" id="IPR041373">
    <property type="entry name" value="RT_RNaseH"/>
</dbReference>
<dbReference type="GO" id="GO:0003964">
    <property type="term" value="F:RNA-directed DNA polymerase activity"/>
    <property type="evidence" value="ECO:0007669"/>
    <property type="project" value="UniProtKB-KW"/>
</dbReference>
<evidence type="ECO:0000256" key="4">
    <source>
        <dbReference type="ARBA" id="ARBA00022759"/>
    </source>
</evidence>
<evidence type="ECO:0000313" key="9">
    <source>
        <dbReference type="EMBL" id="KAF5178073.1"/>
    </source>
</evidence>
<dbReference type="Proteomes" id="UP000554482">
    <property type="component" value="Unassembled WGS sequence"/>
</dbReference>
<keyword evidence="2" id="KW-0548">Nucleotidyltransferase</keyword>
<dbReference type="GO" id="GO:0003676">
    <property type="term" value="F:nucleic acid binding"/>
    <property type="evidence" value="ECO:0007669"/>
    <property type="project" value="InterPro"/>
</dbReference>
<evidence type="ECO:0000256" key="2">
    <source>
        <dbReference type="ARBA" id="ARBA00022695"/>
    </source>
</evidence>
<keyword evidence="3" id="KW-0540">Nuclease</keyword>
<evidence type="ECO:0000259" key="8">
    <source>
        <dbReference type="PROSITE" id="PS50994"/>
    </source>
</evidence>
<dbReference type="Pfam" id="PF00665">
    <property type="entry name" value="rve"/>
    <property type="match status" value="1"/>
</dbReference>
<dbReference type="InterPro" id="IPR043128">
    <property type="entry name" value="Rev_trsase/Diguanyl_cyclase"/>
</dbReference>
<dbReference type="Pfam" id="PF17921">
    <property type="entry name" value="Integrase_H2C2"/>
    <property type="match status" value="1"/>
</dbReference>
<dbReference type="InterPro" id="IPR000477">
    <property type="entry name" value="RT_dom"/>
</dbReference>
<protein>
    <submittedName>
        <fullName evidence="9">Pol polyprotein</fullName>
    </submittedName>
</protein>
<gene>
    <name evidence="9" type="ORF">FRX31_032339</name>
</gene>
<dbReference type="GO" id="GO:0015074">
    <property type="term" value="P:DNA integration"/>
    <property type="evidence" value="ECO:0007669"/>
    <property type="project" value="InterPro"/>
</dbReference>
<comment type="caution">
    <text evidence="9">The sequence shown here is derived from an EMBL/GenBank/DDBJ whole genome shotgun (WGS) entry which is preliminary data.</text>
</comment>
<dbReference type="PANTHER" id="PTHR37984:SF5">
    <property type="entry name" value="PROTEIN NYNRIN-LIKE"/>
    <property type="match status" value="1"/>
</dbReference>
<dbReference type="SUPFAM" id="SSF53098">
    <property type="entry name" value="Ribonuclease H-like"/>
    <property type="match status" value="1"/>
</dbReference>
<dbReference type="GO" id="GO:0016787">
    <property type="term" value="F:hydrolase activity"/>
    <property type="evidence" value="ECO:0007669"/>
    <property type="project" value="UniProtKB-KW"/>
</dbReference>
<dbReference type="Gene3D" id="3.30.420.10">
    <property type="entry name" value="Ribonuclease H-like superfamily/Ribonuclease H"/>
    <property type="match status" value="1"/>
</dbReference>
<dbReference type="Pfam" id="PF17917">
    <property type="entry name" value="RT_RNaseH"/>
    <property type="match status" value="1"/>
</dbReference>
<evidence type="ECO:0000256" key="5">
    <source>
        <dbReference type="ARBA" id="ARBA00022801"/>
    </source>
</evidence>
<dbReference type="GO" id="GO:0004519">
    <property type="term" value="F:endonuclease activity"/>
    <property type="evidence" value="ECO:0007669"/>
    <property type="project" value="UniProtKB-KW"/>
</dbReference>
<keyword evidence="4" id="KW-0255">Endonuclease</keyword>
<accession>A0A7J6UZH4</accession>
<dbReference type="Gene3D" id="3.30.70.270">
    <property type="match status" value="2"/>
</dbReference>
<dbReference type="Gene3D" id="1.10.340.70">
    <property type="match status" value="1"/>
</dbReference>
<dbReference type="InterPro" id="IPR012337">
    <property type="entry name" value="RNaseH-like_sf"/>
</dbReference>
<organism evidence="9 10">
    <name type="scientific">Thalictrum thalictroides</name>
    <name type="common">Rue-anemone</name>
    <name type="synonym">Anemone thalictroides</name>
    <dbReference type="NCBI Taxonomy" id="46969"/>
    <lineage>
        <taxon>Eukaryota</taxon>
        <taxon>Viridiplantae</taxon>
        <taxon>Streptophyta</taxon>
        <taxon>Embryophyta</taxon>
        <taxon>Tracheophyta</taxon>
        <taxon>Spermatophyta</taxon>
        <taxon>Magnoliopsida</taxon>
        <taxon>Ranunculales</taxon>
        <taxon>Ranunculaceae</taxon>
        <taxon>Thalictroideae</taxon>
        <taxon>Thalictrum</taxon>
    </lineage>
</organism>
<evidence type="ECO:0000259" key="7">
    <source>
        <dbReference type="PROSITE" id="PS50878"/>
    </source>
</evidence>
<feature type="domain" description="Integrase catalytic" evidence="8">
    <location>
        <begin position="693"/>
        <end position="807"/>
    </location>
</feature>
<dbReference type="Gene3D" id="3.10.10.10">
    <property type="entry name" value="HIV Type 1 Reverse Transcriptase, subunit A, domain 1"/>
    <property type="match status" value="1"/>
</dbReference>
<evidence type="ECO:0000256" key="3">
    <source>
        <dbReference type="ARBA" id="ARBA00022722"/>
    </source>
</evidence>
<keyword evidence="10" id="KW-1185">Reference proteome</keyword>
<dbReference type="InterPro" id="IPR041588">
    <property type="entry name" value="Integrase_H2C2"/>
</dbReference>
<sequence length="963" mass="111408">MPATDLYTHNIHLREGTIPFSCRSQKRWPRDKEWWLNKMIQDGLDCGMYEPTTARGKGLSPWNAAAKLVPKSDVDKWGDEPRITFNYHNVKEELPGYIMPLMSEIHDFLSEPSHKCFLQLDLKNAYWSIPLNLNCRKYLAFTLNNKPQLQPTRLPQGSQSATFGLTQCMNIALGAIPKLPDGMSFEASYCYLKDYLLPRIAWAKFRLSFKKLRLFMDEIEALGVIHKIGGVSVVKYDRAAKIKKWPIPKDFTDVKSFVASVMITKPWIKNFSEIAMPLNQLMRQNATWVWGVTHQAAFDTLKLECSAEIERHGLINNIPIKLYTDASKYAIGCVITQEQFGDEVPILYDSITLSKSERNYGTYKRELLGIVTFAKKYDYMFLGRDRSTIHTDHKPLAYFMESSLLEGIYSRWNHILSQLNVEIEWIPGCRNEVADALSRTVFSESSDGQDELLLEYGEIVESRNNEAVWVWKDGKGGYLDLINKRRQKEVQERANLICFSEKHLPVEATVDAVEAHLLAMAVEDFEDENSKYKDSVWFRNFYNYQRTNSCPRNLSLAETKRFLNHARKYRIYDEQRFVDIRGNWKRCITENEVSSVLEAAHDNGGHYGPSMTMKRLKKYYWPKMSKDTVDYILGCMSCASHGTARRSQTQSSARVDAPFIMLGMDFIGPLPEAKLSLEETIRVCNPQLNLYNVSSEPEEQRSHIRFSGKSKFTHIFMVVDYFSRFVWAFPCSTPDQAEAIRCLIWLFSIFGTPISIYADIGTHFTGRSMARILQDHKVLFTPAPSGAKRATGMVEKMNDLLEMILKKQSNKSEWPMFVNRGAYELNRREIKHLEKDDWRRQIQKERHDLRIGKQICFPPGSLVMLYDHARAKRKLHASYRGPFVVTGFAGENQKSYSLRQVDGQKIKYSYHGDQLRPFRLREGYLVTGNETKIPAYQNLRSGKASFEVPKPTRYFEGSWTRKQ</sequence>
<evidence type="ECO:0000313" key="10">
    <source>
        <dbReference type="Proteomes" id="UP000554482"/>
    </source>
</evidence>
<name>A0A7J6UZH4_THATH</name>
<proteinExistence type="predicted"/>
<keyword evidence="1" id="KW-0808">Transferase</keyword>
<dbReference type="InterPro" id="IPR001584">
    <property type="entry name" value="Integrase_cat-core"/>
</dbReference>
<dbReference type="InterPro" id="IPR050951">
    <property type="entry name" value="Retrovirus_Pol_polyprotein"/>
</dbReference>
<dbReference type="CDD" id="cd09274">
    <property type="entry name" value="RNase_HI_RT_Ty3"/>
    <property type="match status" value="1"/>
</dbReference>
<evidence type="ECO:0000256" key="6">
    <source>
        <dbReference type="ARBA" id="ARBA00022918"/>
    </source>
</evidence>
<dbReference type="Pfam" id="PF00078">
    <property type="entry name" value="RVT_1"/>
    <property type="match status" value="1"/>
</dbReference>
<dbReference type="EMBL" id="JABWDY010040506">
    <property type="protein sequence ID" value="KAF5178073.1"/>
    <property type="molecule type" value="Genomic_DNA"/>
</dbReference>